<sequence>MSSREVAGDSLGSPAGESPDGAAAGDPPTGAAAASTDAGVPLYVHLVTLAVVLQFMSGSSGLYGLPVPPDRVALAAGVVALLLHPDLRHSRPHLAGIHVLMAAVVAWCIGSLIWFGPQNDPTAVFALLDAIGIVPFLLFLLAPLVYATRARRHVLLRALTILGLYLGYISVAEGLHQYWLVVPAGIVDPSHPHFGRALGPSQQVGSNGLALLACLYPSALYAARSRGLRRGLGALAALACIGGVFFTLTRSMWLALVLGVLVVIVAEPRVRGRLIVATAVVGLATAGFLSVSSTIGQEVSARAQTARSVYDRFNANDAAVRVVLAQPVAGVGLNRFHQVQEEWVWQDPEYPITNMGIDVHNVLLGYAAELGLPGVGLWLLTLLYAGWAAWHGPRTRDGPLHDWRVAALVYVVMWSTVAMLVPIKYAFPTAILWLGLGIVADHRRLGYAHLPGQPLASPPGGSPAPNPPREGPTPSGRRVRRHDRRRQTV</sequence>
<dbReference type="EMBL" id="BAHD01000099">
    <property type="protein sequence ID" value="GAB98083.1"/>
    <property type="molecule type" value="Genomic_DNA"/>
</dbReference>
<feature type="transmembrane region" description="Helical" evidence="6">
    <location>
        <begin position="122"/>
        <end position="147"/>
    </location>
</feature>
<evidence type="ECO:0000313" key="8">
    <source>
        <dbReference type="EMBL" id="GAB98083.1"/>
    </source>
</evidence>
<comment type="caution">
    <text evidence="8">The sequence shown here is derived from an EMBL/GenBank/DDBJ whole genome shotgun (WGS) entry which is preliminary data.</text>
</comment>
<dbReference type="AlphaFoldDB" id="K6VPD6"/>
<proteinExistence type="predicted"/>
<reference evidence="8 9" key="1">
    <citation type="submission" date="2012-08" db="EMBL/GenBank/DDBJ databases">
        <title>Whole genome shotgun sequence of Kineosphaera limosa NBRC 100340.</title>
        <authorList>
            <person name="Yoshida I."/>
            <person name="Isaki S."/>
            <person name="Hosoyama A."/>
            <person name="Tsuchikane K."/>
            <person name="Katsumata H."/>
            <person name="Ando Y."/>
            <person name="Ohji S."/>
            <person name="Hamada M."/>
            <person name="Tamura T."/>
            <person name="Yamazoe A."/>
            <person name="Yamazaki S."/>
            <person name="Fujita N."/>
        </authorList>
    </citation>
    <scope>NUCLEOTIDE SEQUENCE [LARGE SCALE GENOMIC DNA]</scope>
    <source>
        <strain evidence="8 9">NBRC 100340</strain>
    </source>
</reference>
<keyword evidence="9" id="KW-1185">Reference proteome</keyword>
<name>K6VPD6_9MICO</name>
<feature type="region of interest" description="Disordered" evidence="5">
    <location>
        <begin position="1"/>
        <end position="32"/>
    </location>
</feature>
<feature type="transmembrane region" description="Helical" evidence="6">
    <location>
        <begin position="272"/>
        <end position="292"/>
    </location>
</feature>
<protein>
    <recommendedName>
        <fullName evidence="7">O-antigen ligase-related domain-containing protein</fullName>
    </recommendedName>
</protein>
<keyword evidence="3 6" id="KW-1133">Transmembrane helix</keyword>
<dbReference type="OrthoDB" id="9806320at2"/>
<feature type="transmembrane region" description="Helical" evidence="6">
    <location>
        <begin position="407"/>
        <end position="434"/>
    </location>
</feature>
<evidence type="ECO:0000313" key="9">
    <source>
        <dbReference type="Proteomes" id="UP000008366"/>
    </source>
</evidence>
<feature type="compositionally biased region" description="Basic residues" evidence="5">
    <location>
        <begin position="477"/>
        <end position="489"/>
    </location>
</feature>
<dbReference type="GO" id="GO:0016020">
    <property type="term" value="C:membrane"/>
    <property type="evidence" value="ECO:0007669"/>
    <property type="project" value="UniProtKB-SubCell"/>
</dbReference>
<keyword evidence="4 6" id="KW-0472">Membrane</keyword>
<feature type="domain" description="O-antigen ligase-related" evidence="7">
    <location>
        <begin position="235"/>
        <end position="379"/>
    </location>
</feature>
<feature type="transmembrane region" description="Helical" evidence="6">
    <location>
        <begin position="94"/>
        <end position="116"/>
    </location>
</feature>
<dbReference type="Proteomes" id="UP000008366">
    <property type="component" value="Unassembled WGS sequence"/>
</dbReference>
<feature type="transmembrane region" description="Helical" evidence="6">
    <location>
        <begin position="204"/>
        <end position="223"/>
    </location>
</feature>
<feature type="compositionally biased region" description="Pro residues" evidence="5">
    <location>
        <begin position="456"/>
        <end position="471"/>
    </location>
</feature>
<evidence type="ECO:0000256" key="4">
    <source>
        <dbReference type="ARBA" id="ARBA00023136"/>
    </source>
</evidence>
<organism evidence="8 9">
    <name type="scientific">Kineosphaera limosa NBRC 100340</name>
    <dbReference type="NCBI Taxonomy" id="1184609"/>
    <lineage>
        <taxon>Bacteria</taxon>
        <taxon>Bacillati</taxon>
        <taxon>Actinomycetota</taxon>
        <taxon>Actinomycetes</taxon>
        <taxon>Micrococcales</taxon>
        <taxon>Dermatophilaceae</taxon>
        <taxon>Kineosphaera</taxon>
    </lineage>
</organism>
<evidence type="ECO:0000256" key="1">
    <source>
        <dbReference type="ARBA" id="ARBA00004141"/>
    </source>
</evidence>
<accession>K6VPD6</accession>
<feature type="transmembrane region" description="Helical" evidence="6">
    <location>
        <begin position="154"/>
        <end position="171"/>
    </location>
</feature>
<dbReference type="Pfam" id="PF04932">
    <property type="entry name" value="Wzy_C"/>
    <property type="match status" value="1"/>
</dbReference>
<feature type="transmembrane region" description="Helical" evidence="6">
    <location>
        <begin position="235"/>
        <end position="266"/>
    </location>
</feature>
<feature type="transmembrane region" description="Helical" evidence="6">
    <location>
        <begin position="363"/>
        <end position="387"/>
    </location>
</feature>
<feature type="compositionally biased region" description="Low complexity" evidence="5">
    <location>
        <begin position="12"/>
        <end position="32"/>
    </location>
</feature>
<comment type="subcellular location">
    <subcellularLocation>
        <location evidence="1">Membrane</location>
        <topology evidence="1">Multi-pass membrane protein</topology>
    </subcellularLocation>
</comment>
<evidence type="ECO:0000256" key="5">
    <source>
        <dbReference type="SAM" id="MobiDB-lite"/>
    </source>
</evidence>
<dbReference type="PANTHER" id="PTHR37422">
    <property type="entry name" value="TEICHURONIC ACID BIOSYNTHESIS PROTEIN TUAE"/>
    <property type="match status" value="1"/>
</dbReference>
<keyword evidence="2 6" id="KW-0812">Transmembrane</keyword>
<dbReference type="eggNOG" id="COG3307">
    <property type="taxonomic scope" value="Bacteria"/>
</dbReference>
<dbReference type="InterPro" id="IPR007016">
    <property type="entry name" value="O-antigen_ligase-rel_domated"/>
</dbReference>
<dbReference type="InterPro" id="IPR051533">
    <property type="entry name" value="WaaL-like"/>
</dbReference>
<dbReference type="RefSeq" id="WP_006594615.1">
    <property type="nucleotide sequence ID" value="NZ_BAHD01000099.1"/>
</dbReference>
<evidence type="ECO:0000256" key="6">
    <source>
        <dbReference type="SAM" id="Phobius"/>
    </source>
</evidence>
<evidence type="ECO:0000256" key="3">
    <source>
        <dbReference type="ARBA" id="ARBA00022989"/>
    </source>
</evidence>
<evidence type="ECO:0000259" key="7">
    <source>
        <dbReference type="Pfam" id="PF04932"/>
    </source>
</evidence>
<dbReference type="STRING" id="1184609.KILIM_099_00070"/>
<dbReference type="PANTHER" id="PTHR37422:SF23">
    <property type="entry name" value="TEICHURONIC ACID BIOSYNTHESIS PROTEIN TUAE"/>
    <property type="match status" value="1"/>
</dbReference>
<feature type="region of interest" description="Disordered" evidence="5">
    <location>
        <begin position="453"/>
        <end position="489"/>
    </location>
</feature>
<evidence type="ECO:0000256" key="2">
    <source>
        <dbReference type="ARBA" id="ARBA00022692"/>
    </source>
</evidence>
<gene>
    <name evidence="8" type="ORF">KILIM_099_00070</name>
</gene>